<dbReference type="SUPFAM" id="SSF46785">
    <property type="entry name" value="Winged helix' DNA-binding domain"/>
    <property type="match status" value="1"/>
</dbReference>
<evidence type="ECO:0000313" key="10">
    <source>
        <dbReference type="Proteomes" id="UP000830375"/>
    </source>
</evidence>
<evidence type="ECO:0000256" key="3">
    <source>
        <dbReference type="ARBA" id="ARBA00008793"/>
    </source>
</evidence>
<feature type="domain" description="PCI" evidence="8">
    <location>
        <begin position="231"/>
        <end position="393"/>
    </location>
</feature>
<proteinExistence type="inferred from homology"/>
<dbReference type="Pfam" id="PF21151">
    <property type="entry name" value="CSN1_C"/>
    <property type="match status" value="1"/>
</dbReference>
<dbReference type="InterPro" id="IPR045135">
    <property type="entry name" value="Rpn7_N"/>
</dbReference>
<dbReference type="InterPro" id="IPR019585">
    <property type="entry name" value="Rpn7/CSN1"/>
</dbReference>
<dbReference type="Gene3D" id="1.25.40.570">
    <property type="match status" value="2"/>
</dbReference>
<evidence type="ECO:0000256" key="5">
    <source>
        <dbReference type="ARBA" id="ARBA00022790"/>
    </source>
</evidence>
<keyword evidence="5" id="KW-0736">Signalosome</keyword>
<dbReference type="Pfam" id="PF10602">
    <property type="entry name" value="RPN7"/>
    <property type="match status" value="1"/>
</dbReference>
<dbReference type="Pfam" id="PF01399">
    <property type="entry name" value="PCI"/>
    <property type="match status" value="1"/>
</dbReference>
<name>A0ABQ8MTK6_LABRO</name>
<reference evidence="9 10" key="1">
    <citation type="submission" date="2022-01" db="EMBL/GenBank/DDBJ databases">
        <title>A high-quality chromosome-level genome assembly of rohu carp, Labeo rohita.</title>
        <authorList>
            <person name="Arick M.A. II"/>
            <person name="Hsu C.-Y."/>
            <person name="Magbanua Z."/>
            <person name="Pechanova O."/>
            <person name="Grover C."/>
            <person name="Miller E."/>
            <person name="Thrash A."/>
            <person name="Ezzel L."/>
            <person name="Alam S."/>
            <person name="Benzie J."/>
            <person name="Hamilton M."/>
            <person name="Karsi A."/>
            <person name="Lawrence M.L."/>
            <person name="Peterson D.G."/>
        </authorList>
    </citation>
    <scope>NUCLEOTIDE SEQUENCE [LARGE SCALE GENOMIC DNA]</scope>
    <source>
        <strain evidence="10">BAU-BD-2019</strain>
        <tissue evidence="9">Blood</tissue>
    </source>
</reference>
<protein>
    <submittedName>
        <fullName evidence="9">COP9 signalosome complex subunit 1</fullName>
    </submittedName>
</protein>
<organism evidence="9 10">
    <name type="scientific">Labeo rohita</name>
    <name type="common">Indian major carp</name>
    <name type="synonym">Cyprinus rohita</name>
    <dbReference type="NCBI Taxonomy" id="84645"/>
    <lineage>
        <taxon>Eukaryota</taxon>
        <taxon>Metazoa</taxon>
        <taxon>Chordata</taxon>
        <taxon>Craniata</taxon>
        <taxon>Vertebrata</taxon>
        <taxon>Euteleostomi</taxon>
        <taxon>Actinopterygii</taxon>
        <taxon>Neopterygii</taxon>
        <taxon>Teleostei</taxon>
        <taxon>Ostariophysi</taxon>
        <taxon>Cypriniformes</taxon>
        <taxon>Cyprinidae</taxon>
        <taxon>Labeoninae</taxon>
        <taxon>Labeonini</taxon>
        <taxon>Labeo</taxon>
    </lineage>
</organism>
<dbReference type="EMBL" id="JACTAM010000003">
    <property type="protein sequence ID" value="KAI2666175.1"/>
    <property type="molecule type" value="Genomic_DNA"/>
</dbReference>
<comment type="similarity">
    <text evidence="3">Belongs to the CSN1 family.</text>
</comment>
<dbReference type="SMART" id="SM00088">
    <property type="entry name" value="PINT"/>
    <property type="match status" value="1"/>
</dbReference>
<gene>
    <name evidence="9" type="ORF">H4Q32_009980</name>
</gene>
<evidence type="ECO:0000256" key="2">
    <source>
        <dbReference type="ARBA" id="ARBA00004496"/>
    </source>
</evidence>
<dbReference type="InterPro" id="IPR000717">
    <property type="entry name" value="PCI_dom"/>
</dbReference>
<comment type="subcellular location">
    <subcellularLocation>
        <location evidence="2">Cytoplasm</location>
    </subcellularLocation>
    <subcellularLocation>
        <location evidence="1">Nucleus</location>
    </subcellularLocation>
</comment>
<comment type="caution">
    <text evidence="9">The sequence shown here is derived from an EMBL/GenBank/DDBJ whole genome shotgun (WGS) entry which is preliminary data.</text>
</comment>
<evidence type="ECO:0000256" key="4">
    <source>
        <dbReference type="ARBA" id="ARBA00022490"/>
    </source>
</evidence>
<evidence type="ECO:0000256" key="1">
    <source>
        <dbReference type="ARBA" id="ARBA00004123"/>
    </source>
</evidence>
<dbReference type="InterPro" id="IPR048624">
    <property type="entry name" value="CSN1_C"/>
</dbReference>
<dbReference type="PROSITE" id="PS50250">
    <property type="entry name" value="PCI"/>
    <property type="match status" value="1"/>
</dbReference>
<dbReference type="PANTHER" id="PTHR14145">
    <property type="entry name" value="26S PROTESOME SUBUNIT 6"/>
    <property type="match status" value="1"/>
</dbReference>
<keyword evidence="4" id="KW-0963">Cytoplasm</keyword>
<keyword evidence="6" id="KW-0539">Nucleus</keyword>
<feature type="region of interest" description="Disordered" evidence="7">
    <location>
        <begin position="449"/>
        <end position="475"/>
    </location>
</feature>
<evidence type="ECO:0000256" key="7">
    <source>
        <dbReference type="SAM" id="MobiDB-lite"/>
    </source>
</evidence>
<dbReference type="PANTHER" id="PTHR14145:SF2">
    <property type="entry name" value="COP9 SIGNALOSOME COMPLEX SUBUNIT 1"/>
    <property type="match status" value="1"/>
</dbReference>
<accession>A0ABQ8MTK6</accession>
<evidence type="ECO:0000313" key="9">
    <source>
        <dbReference type="EMBL" id="KAI2666175.1"/>
    </source>
</evidence>
<feature type="compositionally biased region" description="Polar residues" evidence="7">
    <location>
        <begin position="460"/>
        <end position="475"/>
    </location>
</feature>
<sequence length="475" mass="53548">MPLPVQVFNFQENFQSGQQDAEGQVQGRIREGLNLPVRSASSSWVELSVNIQRGVSDLFMEFTTGFNPYSSSSSSYSQQGSVEPMQIDADPQEDQQNAPDTNYVVENPTLLRVEALKMALSFVQRTFNVDVYEEIHRKLTEATRQFKDVQGVPDAVPEGAVEPPPLDTAWAESTRKKALLKLEKLDTDLKNYKGNSIKESIRRGHDDLGDHYLDCGLAELASRKYKPAAKCFLQASFDHCDFPELLSPSNVAVYGGLCALATFDRQELQRNVISSSSFKLFLELEPQVRDIIFKFYESKYASCLKMLDEMKDNLLLDMYLAPHVRTLYTQIRNRALIQYFSPYVSADMNKMAVAFNTTVAALEDELTQLILEGLINARIDSHSKAGLHTLICHPDISLSGTLFPIFILYARDVDQRSTTFEKSLQMGKEFQRRAKAMILRAAVLRNQIHVKSPPREGSQGELTPANSQTRMSTNM</sequence>
<evidence type="ECO:0000256" key="6">
    <source>
        <dbReference type="ARBA" id="ARBA00023242"/>
    </source>
</evidence>
<keyword evidence="10" id="KW-1185">Reference proteome</keyword>
<dbReference type="Proteomes" id="UP000830375">
    <property type="component" value="Unassembled WGS sequence"/>
</dbReference>
<dbReference type="InterPro" id="IPR036390">
    <property type="entry name" value="WH_DNA-bd_sf"/>
</dbReference>
<evidence type="ECO:0000259" key="8">
    <source>
        <dbReference type="PROSITE" id="PS50250"/>
    </source>
</evidence>